<evidence type="ECO:0000256" key="1">
    <source>
        <dbReference type="ARBA" id="ARBA00022485"/>
    </source>
</evidence>
<dbReference type="AlphaFoldDB" id="A0AAE3VCT0"/>
<dbReference type="Gene3D" id="3.50.50.60">
    <property type="entry name" value="FAD/NAD(P)-binding domain"/>
    <property type="match status" value="1"/>
</dbReference>
<accession>A0AAE3VCT0</accession>
<proteinExistence type="predicted"/>
<keyword evidence="4" id="KW-0408">Iron</keyword>
<gene>
    <name evidence="6" type="ORF">J3R75_000245</name>
</gene>
<keyword evidence="3" id="KW-0560">Oxidoreductase</keyword>
<evidence type="ECO:0000256" key="4">
    <source>
        <dbReference type="ARBA" id="ARBA00023004"/>
    </source>
</evidence>
<dbReference type="EMBL" id="JAUSVL010000001">
    <property type="protein sequence ID" value="MDQ0288138.1"/>
    <property type="molecule type" value="Genomic_DNA"/>
</dbReference>
<sequence>MGDSYDVVVVGGGTAGVVAALQSARAGARTALLEIAGQLGGTMTAGGVNFPGIFHAWGRQIIAGIGWELVARAVAMNSDVMPDFSVYPGSAGWTWPLGQHWRHQIAINAPLYAALAEEACVDAGVELRYYEVPIGVKRLDDGLWALRSCAAGEERVAHCRQLIDCTGDASLCGLLGLERLREDSTQPGTLWYRLENFDLAGQDHAQLQARLNAAVASGQLLPTDLGTPGIAFRELLRLCGNHIMGADSSTAAGRTQANIAGRQCMLRVLRFVRSMPGCENARIKAMQWQTAVRETWRVKGEVVIGVDDYVRGMFWPDAVCHAYYPVDLHDCHGVKPEQLRPGVVPTVPFRALIPAGSSDILVGGRCLSSDRLANSALRVQAPCMATGQAAGAAAALAARRGCTPAQVPFAELTALLREHGAIVPEPLAAAGA</sequence>
<dbReference type="SUPFAM" id="SSF51905">
    <property type="entry name" value="FAD/NAD(P)-binding domain"/>
    <property type="match status" value="1"/>
</dbReference>
<dbReference type="GO" id="GO:0016491">
    <property type="term" value="F:oxidoreductase activity"/>
    <property type="evidence" value="ECO:0007669"/>
    <property type="project" value="UniProtKB-KW"/>
</dbReference>
<evidence type="ECO:0000313" key="7">
    <source>
        <dbReference type="Proteomes" id="UP001238163"/>
    </source>
</evidence>
<dbReference type="GO" id="GO:0051539">
    <property type="term" value="F:4 iron, 4 sulfur cluster binding"/>
    <property type="evidence" value="ECO:0007669"/>
    <property type="project" value="UniProtKB-KW"/>
</dbReference>
<dbReference type="PANTHER" id="PTHR43498:SF1">
    <property type="entry name" value="COB--COM HETERODISULFIDE REDUCTASE IRON-SULFUR SUBUNIT A"/>
    <property type="match status" value="1"/>
</dbReference>
<dbReference type="GO" id="GO:0046872">
    <property type="term" value="F:metal ion binding"/>
    <property type="evidence" value="ECO:0007669"/>
    <property type="project" value="UniProtKB-KW"/>
</dbReference>
<dbReference type="Proteomes" id="UP001238163">
    <property type="component" value="Unassembled WGS sequence"/>
</dbReference>
<organism evidence="6 7">
    <name type="scientific">Oligosphaera ethanolica</name>
    <dbReference type="NCBI Taxonomy" id="760260"/>
    <lineage>
        <taxon>Bacteria</taxon>
        <taxon>Pseudomonadati</taxon>
        <taxon>Lentisphaerota</taxon>
        <taxon>Oligosphaeria</taxon>
        <taxon>Oligosphaerales</taxon>
        <taxon>Oligosphaeraceae</taxon>
        <taxon>Oligosphaera</taxon>
    </lineage>
</organism>
<keyword evidence="2" id="KW-0479">Metal-binding</keyword>
<keyword evidence="1" id="KW-0004">4Fe-4S</keyword>
<dbReference type="PANTHER" id="PTHR43498">
    <property type="entry name" value="FERREDOXIN:COB-COM HETERODISULFIDE REDUCTASE SUBUNIT A"/>
    <property type="match status" value="1"/>
</dbReference>
<reference evidence="6" key="1">
    <citation type="submission" date="2023-07" db="EMBL/GenBank/DDBJ databases">
        <title>Genomic Encyclopedia of Type Strains, Phase IV (KMG-IV): sequencing the most valuable type-strain genomes for metagenomic binning, comparative biology and taxonomic classification.</title>
        <authorList>
            <person name="Goeker M."/>
        </authorList>
    </citation>
    <scope>NUCLEOTIDE SEQUENCE</scope>
    <source>
        <strain evidence="6">DSM 24202</strain>
    </source>
</reference>
<dbReference type="InterPro" id="IPR039650">
    <property type="entry name" value="HdrA-like"/>
</dbReference>
<keyword evidence="5" id="KW-0411">Iron-sulfur</keyword>
<comment type="caution">
    <text evidence="6">The sequence shown here is derived from an EMBL/GenBank/DDBJ whole genome shotgun (WGS) entry which is preliminary data.</text>
</comment>
<evidence type="ECO:0000256" key="5">
    <source>
        <dbReference type="ARBA" id="ARBA00023014"/>
    </source>
</evidence>
<name>A0AAE3VCT0_9BACT</name>
<dbReference type="Pfam" id="PF12831">
    <property type="entry name" value="FAD_oxidored"/>
    <property type="match status" value="1"/>
</dbReference>
<keyword evidence="7" id="KW-1185">Reference proteome</keyword>
<evidence type="ECO:0000313" key="6">
    <source>
        <dbReference type="EMBL" id="MDQ0288138.1"/>
    </source>
</evidence>
<dbReference type="RefSeq" id="WP_307259356.1">
    <property type="nucleotide sequence ID" value="NZ_JAUSVL010000001.1"/>
</dbReference>
<dbReference type="InterPro" id="IPR036188">
    <property type="entry name" value="FAD/NAD-bd_sf"/>
</dbReference>
<protein>
    <submittedName>
        <fullName evidence="6">Glycine/D-amino acid oxidase-like deaminating enzyme</fullName>
    </submittedName>
</protein>
<evidence type="ECO:0000256" key="3">
    <source>
        <dbReference type="ARBA" id="ARBA00023002"/>
    </source>
</evidence>
<evidence type="ECO:0000256" key="2">
    <source>
        <dbReference type="ARBA" id="ARBA00022723"/>
    </source>
</evidence>